<dbReference type="Proteomes" id="UP000092993">
    <property type="component" value="Unassembled WGS sequence"/>
</dbReference>
<comment type="caution">
    <text evidence="1">The sequence shown here is derived from an EMBL/GenBank/DDBJ whole genome shotgun (WGS) entry which is preliminary data.</text>
</comment>
<proteinExistence type="predicted"/>
<dbReference type="EMBL" id="LUGG01000003">
    <property type="protein sequence ID" value="OBZ76021.1"/>
    <property type="molecule type" value="Genomic_DNA"/>
</dbReference>
<dbReference type="AlphaFoldDB" id="A0A1C7MGI0"/>
<accession>A0A1C7MGI0</accession>
<sequence>MWFCPSQVKSSVPDYGSKSHLHLPSVFRALPPTSHVYSKLNGSIAGLSLQRRLERYRLSLDLVPRAFLEKHMPF</sequence>
<protein>
    <submittedName>
        <fullName evidence="1">Uncharacterized protein</fullName>
    </submittedName>
</protein>
<name>A0A1C7MGI0_GRIFR</name>
<reference evidence="1 2" key="1">
    <citation type="submission" date="2016-03" db="EMBL/GenBank/DDBJ databases">
        <title>Whole genome sequencing of Grifola frondosa 9006-11.</title>
        <authorList>
            <person name="Min B."/>
            <person name="Park H."/>
            <person name="Kim J.-G."/>
            <person name="Cho H."/>
            <person name="Oh Y.-L."/>
            <person name="Kong W.-S."/>
            <person name="Choi I.-G."/>
        </authorList>
    </citation>
    <scope>NUCLEOTIDE SEQUENCE [LARGE SCALE GENOMIC DNA]</scope>
    <source>
        <strain evidence="1 2">9006-11</strain>
    </source>
</reference>
<keyword evidence="2" id="KW-1185">Reference proteome</keyword>
<gene>
    <name evidence="1" type="ORF">A0H81_03506</name>
</gene>
<organism evidence="1 2">
    <name type="scientific">Grifola frondosa</name>
    <name type="common">Maitake</name>
    <name type="synonym">Polyporus frondosus</name>
    <dbReference type="NCBI Taxonomy" id="5627"/>
    <lineage>
        <taxon>Eukaryota</taxon>
        <taxon>Fungi</taxon>
        <taxon>Dikarya</taxon>
        <taxon>Basidiomycota</taxon>
        <taxon>Agaricomycotina</taxon>
        <taxon>Agaricomycetes</taxon>
        <taxon>Polyporales</taxon>
        <taxon>Grifolaceae</taxon>
        <taxon>Grifola</taxon>
    </lineage>
</organism>
<evidence type="ECO:0000313" key="1">
    <source>
        <dbReference type="EMBL" id="OBZ76021.1"/>
    </source>
</evidence>
<evidence type="ECO:0000313" key="2">
    <source>
        <dbReference type="Proteomes" id="UP000092993"/>
    </source>
</evidence>